<keyword evidence="1" id="KW-0472">Membrane</keyword>
<dbReference type="RefSeq" id="WP_182890655.1">
    <property type="nucleotide sequence ID" value="NZ_JACGZW010000003.1"/>
</dbReference>
<evidence type="ECO:0000256" key="1">
    <source>
        <dbReference type="SAM" id="Phobius"/>
    </source>
</evidence>
<feature type="signal peptide" evidence="2">
    <location>
        <begin position="1"/>
        <end position="20"/>
    </location>
</feature>
<dbReference type="Proteomes" id="UP000526734">
    <property type="component" value="Unassembled WGS sequence"/>
</dbReference>
<comment type="caution">
    <text evidence="3">The sequence shown here is derived from an EMBL/GenBank/DDBJ whole genome shotgun (WGS) entry which is preliminary data.</text>
</comment>
<gene>
    <name evidence="3" type="ORF">H4281_10375</name>
</gene>
<dbReference type="EMBL" id="JACGZW010000003">
    <property type="protein sequence ID" value="MBB1153534.1"/>
    <property type="molecule type" value="Genomic_DNA"/>
</dbReference>
<evidence type="ECO:0008006" key="5">
    <source>
        <dbReference type="Google" id="ProtNLM"/>
    </source>
</evidence>
<evidence type="ECO:0000313" key="3">
    <source>
        <dbReference type="EMBL" id="MBB1153534.1"/>
    </source>
</evidence>
<evidence type="ECO:0000313" key="4">
    <source>
        <dbReference type="Proteomes" id="UP000526734"/>
    </source>
</evidence>
<keyword evidence="1" id="KW-1133">Transmembrane helix</keyword>
<keyword evidence="4" id="KW-1185">Reference proteome</keyword>
<evidence type="ECO:0000256" key="2">
    <source>
        <dbReference type="SAM" id="SignalP"/>
    </source>
</evidence>
<protein>
    <recommendedName>
        <fullName evidence="5">SPW repeat-containing protein</fullName>
    </recommendedName>
</protein>
<reference evidence="3 4" key="1">
    <citation type="submission" date="2020-08" db="EMBL/GenBank/DDBJ databases">
        <title>Amycolatopsis sp. nov. DR6-1 isolated from Dendrobium heterocarpum.</title>
        <authorList>
            <person name="Tedsree N."/>
            <person name="Kuncharoen N."/>
            <person name="Likhitwitayawuid K."/>
            <person name="Tanasupawat S."/>
        </authorList>
    </citation>
    <scope>NUCLEOTIDE SEQUENCE [LARGE SCALE GENOMIC DNA]</scope>
    <source>
        <strain evidence="3 4">DR6-1</strain>
    </source>
</reference>
<accession>A0A7W3VUN0</accession>
<keyword evidence="1" id="KW-0812">Transmembrane</keyword>
<name>A0A7W3VUN0_9PSEU</name>
<feature type="transmembrane region" description="Helical" evidence="1">
    <location>
        <begin position="30"/>
        <end position="48"/>
    </location>
</feature>
<proteinExistence type="predicted"/>
<organism evidence="3 4">
    <name type="scientific">Amycolatopsis dendrobii</name>
    <dbReference type="NCBI Taxonomy" id="2760662"/>
    <lineage>
        <taxon>Bacteria</taxon>
        <taxon>Bacillati</taxon>
        <taxon>Actinomycetota</taxon>
        <taxon>Actinomycetes</taxon>
        <taxon>Pseudonocardiales</taxon>
        <taxon>Pseudonocardiaceae</taxon>
        <taxon>Amycolatopsis</taxon>
    </lineage>
</organism>
<sequence length="111" mass="11049">MNYAKAAVAVLAAGASAALAALTGDQTISTLEWVNILIAIATAASVFTAPNVPGASVTKAALAAIMTGLTACANLVGANSSTSWWQLFSAFLGAALVYAVRNTPHRGLTAA</sequence>
<dbReference type="AlphaFoldDB" id="A0A7W3VUN0"/>
<feature type="chain" id="PRO_5030835702" description="SPW repeat-containing protein" evidence="2">
    <location>
        <begin position="21"/>
        <end position="111"/>
    </location>
</feature>
<feature type="transmembrane region" description="Helical" evidence="1">
    <location>
        <begin position="60"/>
        <end position="77"/>
    </location>
</feature>
<keyword evidence="2" id="KW-0732">Signal</keyword>
<feature type="transmembrane region" description="Helical" evidence="1">
    <location>
        <begin position="83"/>
        <end position="100"/>
    </location>
</feature>